<gene>
    <name evidence="1" type="ORF">JCM17845_27130</name>
</gene>
<name>A0A5A7N3Z6_9PROT</name>
<dbReference type="SUPFAM" id="SSF53383">
    <property type="entry name" value="PLP-dependent transferases"/>
    <property type="match status" value="1"/>
</dbReference>
<dbReference type="InterPro" id="IPR015424">
    <property type="entry name" value="PyrdxlP-dep_Trfase"/>
</dbReference>
<protein>
    <submittedName>
        <fullName evidence="1">Uncharacterized protein</fullName>
    </submittedName>
</protein>
<dbReference type="AlphaFoldDB" id="A0A5A7N3Z6"/>
<organism evidence="1 2">
    <name type="scientific">Iodidimonas gelatinilytica</name>
    <dbReference type="NCBI Taxonomy" id="1236966"/>
    <lineage>
        <taxon>Bacteria</taxon>
        <taxon>Pseudomonadati</taxon>
        <taxon>Pseudomonadota</taxon>
        <taxon>Alphaproteobacteria</taxon>
        <taxon>Iodidimonadales</taxon>
        <taxon>Iodidimonadaceae</taxon>
        <taxon>Iodidimonas</taxon>
    </lineage>
</organism>
<evidence type="ECO:0000313" key="2">
    <source>
        <dbReference type="Proteomes" id="UP000325187"/>
    </source>
</evidence>
<sequence length="92" mass="10480">MEDRAIAESLSALNHRLVDHLLDAGYAVTPESWRSPHMIAARHPHKAAADVAADWKSRNVYVSARGDWLRIAPHLWIDEHDEQCFLTAIKQE</sequence>
<dbReference type="EMBL" id="BKCM01000017">
    <property type="protein sequence ID" value="GER02090.1"/>
    <property type="molecule type" value="Genomic_DNA"/>
</dbReference>
<evidence type="ECO:0000313" key="1">
    <source>
        <dbReference type="EMBL" id="GER02090.1"/>
    </source>
</evidence>
<dbReference type="RefSeq" id="WP_210432692.1">
    <property type="nucleotide sequence ID" value="NZ_BKCM01000017.1"/>
</dbReference>
<reference evidence="1 2" key="1">
    <citation type="submission" date="2019-09" db="EMBL/GenBank/DDBJ databases">
        <title>NBRP : Genome information of microbial organism related human and environment.</title>
        <authorList>
            <person name="Hattori M."/>
            <person name="Oshima K."/>
            <person name="Inaba H."/>
            <person name="Suda W."/>
            <person name="Sakamoto M."/>
            <person name="Iino T."/>
            <person name="Kitahara M."/>
            <person name="Oshida Y."/>
            <person name="Iida T."/>
            <person name="Kudo T."/>
            <person name="Itoh T."/>
            <person name="Ohkuma M."/>
        </authorList>
    </citation>
    <scope>NUCLEOTIDE SEQUENCE [LARGE SCALE GENOMIC DNA]</scope>
    <source>
        <strain evidence="1 2">Mie-1</strain>
    </source>
</reference>
<dbReference type="Proteomes" id="UP000325187">
    <property type="component" value="Unassembled WGS sequence"/>
</dbReference>
<proteinExistence type="predicted"/>
<comment type="caution">
    <text evidence="1">The sequence shown here is derived from an EMBL/GenBank/DDBJ whole genome shotgun (WGS) entry which is preliminary data.</text>
</comment>
<keyword evidence="2" id="KW-1185">Reference proteome</keyword>
<accession>A0A5A7N3Z6</accession>